<proteinExistence type="predicted"/>
<comment type="caution">
    <text evidence="3">The sequence shown here is derived from an EMBL/GenBank/DDBJ whole genome shotgun (WGS) entry which is preliminary data.</text>
</comment>
<dbReference type="EMBL" id="JAVREM010000019">
    <property type="protein sequence ID" value="MDT0319981.1"/>
    <property type="molecule type" value="Genomic_DNA"/>
</dbReference>
<protein>
    <submittedName>
        <fullName evidence="3">Lytic polysaccharide monooxygenase</fullName>
    </submittedName>
</protein>
<evidence type="ECO:0000313" key="3">
    <source>
        <dbReference type="EMBL" id="MDT0319981.1"/>
    </source>
</evidence>
<gene>
    <name evidence="3" type="ORF">RNC47_16705</name>
</gene>
<keyword evidence="3" id="KW-0503">Monooxygenase</keyword>
<dbReference type="RefSeq" id="WP_311599592.1">
    <property type="nucleotide sequence ID" value="NZ_JAVREM010000019.1"/>
</dbReference>
<dbReference type="SUPFAM" id="SSF81296">
    <property type="entry name" value="E set domains"/>
    <property type="match status" value="1"/>
</dbReference>
<dbReference type="CDD" id="cd21177">
    <property type="entry name" value="LPMO_AA10"/>
    <property type="match status" value="1"/>
</dbReference>
<sequence>MQTRTLTTPRGWTLRVLAPLLAAMLGLLLFPWANTAQAHGSVISPASRSYGCWERWGNDHLNPAMQQQDPMCWQAFQRNPNTMWNWMSLFRENLRGQFQQNISNGNLCSAGDAQGGLASSLDEVGAWRTTSIRNTFTIDLYDQASHGADYIQVYVTRQGYDPTREPLGWDDLELVTQTGRYPNQQHYVVNNVNAPGRTGHHVVYTIWQASHLDQTYFICSDVNFTS</sequence>
<dbReference type="Proteomes" id="UP001183420">
    <property type="component" value="Unassembled WGS sequence"/>
</dbReference>
<organism evidence="3 4">
    <name type="scientific">Streptomyces millisiae</name>
    <dbReference type="NCBI Taxonomy" id="3075542"/>
    <lineage>
        <taxon>Bacteria</taxon>
        <taxon>Bacillati</taxon>
        <taxon>Actinomycetota</taxon>
        <taxon>Actinomycetes</taxon>
        <taxon>Kitasatosporales</taxon>
        <taxon>Streptomycetaceae</taxon>
        <taxon>Streptomyces</taxon>
    </lineage>
</organism>
<accession>A0ABU2LQY0</accession>
<name>A0ABU2LQY0_9ACTN</name>
<evidence type="ECO:0000256" key="1">
    <source>
        <dbReference type="ARBA" id="ARBA00022729"/>
    </source>
</evidence>
<dbReference type="Gene3D" id="2.70.50.50">
    <property type="entry name" value="chitin-binding protein cbp21"/>
    <property type="match status" value="1"/>
</dbReference>
<feature type="domain" description="Chitin-binding type-4" evidence="2">
    <location>
        <begin position="39"/>
        <end position="222"/>
    </location>
</feature>
<evidence type="ECO:0000259" key="2">
    <source>
        <dbReference type="Pfam" id="PF03067"/>
    </source>
</evidence>
<dbReference type="InterPro" id="IPR014756">
    <property type="entry name" value="Ig_E-set"/>
</dbReference>
<dbReference type="Pfam" id="PF03067">
    <property type="entry name" value="LPMO_10"/>
    <property type="match status" value="1"/>
</dbReference>
<dbReference type="PANTHER" id="PTHR34823">
    <property type="entry name" value="GLCNAC-BINDING PROTEIN A"/>
    <property type="match status" value="1"/>
</dbReference>
<keyword evidence="1" id="KW-0732">Signal</keyword>
<dbReference type="InterPro" id="IPR051024">
    <property type="entry name" value="GlcNAc_Chitin_IntDeg"/>
</dbReference>
<dbReference type="GO" id="GO:0004497">
    <property type="term" value="F:monooxygenase activity"/>
    <property type="evidence" value="ECO:0007669"/>
    <property type="project" value="UniProtKB-KW"/>
</dbReference>
<keyword evidence="4" id="KW-1185">Reference proteome</keyword>
<keyword evidence="3" id="KW-0560">Oxidoreductase</keyword>
<dbReference type="PANTHER" id="PTHR34823:SF1">
    <property type="entry name" value="CHITIN-BINDING TYPE-4 DOMAIN-CONTAINING PROTEIN"/>
    <property type="match status" value="1"/>
</dbReference>
<evidence type="ECO:0000313" key="4">
    <source>
        <dbReference type="Proteomes" id="UP001183420"/>
    </source>
</evidence>
<dbReference type="InterPro" id="IPR004302">
    <property type="entry name" value="Cellulose/chitin-bd_N"/>
</dbReference>
<reference evidence="4" key="1">
    <citation type="submission" date="2023-07" db="EMBL/GenBank/DDBJ databases">
        <title>30 novel species of actinomycetes from the DSMZ collection.</title>
        <authorList>
            <person name="Nouioui I."/>
        </authorList>
    </citation>
    <scope>NUCLEOTIDE SEQUENCE [LARGE SCALE GENOMIC DNA]</scope>
    <source>
        <strain evidence="4">DSM 44918</strain>
    </source>
</reference>